<dbReference type="Gene3D" id="3.40.50.1820">
    <property type="entry name" value="alpha/beta hydrolase"/>
    <property type="match status" value="1"/>
</dbReference>
<accession>A0AA36I4K9</accession>
<evidence type="ECO:0000313" key="1">
    <source>
        <dbReference type="EMBL" id="CAJ1380949.1"/>
    </source>
</evidence>
<dbReference type="SUPFAM" id="SSF53474">
    <property type="entry name" value="alpha/beta-Hydrolases"/>
    <property type="match status" value="2"/>
</dbReference>
<evidence type="ECO:0000313" key="2">
    <source>
        <dbReference type="Proteomes" id="UP001178507"/>
    </source>
</evidence>
<dbReference type="InterPro" id="IPR029058">
    <property type="entry name" value="AB_hydrolase_fold"/>
</dbReference>
<organism evidence="1 2">
    <name type="scientific">Effrenium voratum</name>
    <dbReference type="NCBI Taxonomy" id="2562239"/>
    <lineage>
        <taxon>Eukaryota</taxon>
        <taxon>Sar</taxon>
        <taxon>Alveolata</taxon>
        <taxon>Dinophyceae</taxon>
        <taxon>Suessiales</taxon>
        <taxon>Symbiodiniaceae</taxon>
        <taxon>Effrenium</taxon>
    </lineage>
</organism>
<keyword evidence="2" id="KW-1185">Reference proteome</keyword>
<dbReference type="Proteomes" id="UP001178507">
    <property type="component" value="Unassembled WGS sequence"/>
</dbReference>
<reference evidence="1" key="1">
    <citation type="submission" date="2023-08" db="EMBL/GenBank/DDBJ databases">
        <authorList>
            <person name="Chen Y."/>
            <person name="Shah S."/>
            <person name="Dougan E. K."/>
            <person name="Thang M."/>
            <person name="Chan C."/>
        </authorList>
    </citation>
    <scope>NUCLEOTIDE SEQUENCE</scope>
</reference>
<comment type="caution">
    <text evidence="1">The sequence shown here is derived from an EMBL/GenBank/DDBJ whole genome shotgun (WGS) entry which is preliminary data.</text>
</comment>
<proteinExistence type="predicted"/>
<name>A0AA36I4K9_9DINO</name>
<sequence length="1827" mass="195855">MCQPGLSSDARGFQVLAANESISQSADFSIIQKILTANLCIKPVAGRMPAQYRTDDTPAPYRTDATKDYPEAVQISDQPAFMEFSVDSEARFTYPSPSGVTVLGSRVAVVQPKGDTASSKRLLTILGSRAPGFGLMQHGSEAASVRFSKLAGSGVFDERSGCNDSRISTPIVLKKSDHLPTALSLGSVSARSLLVLLWVLRVAFPAGPRFRWSSCSPGCGMPMLGSACVPMQRGTVDSEFVISGSIALRNRIGHEKCRPQSRRSGAPLALSLGGVREVSLVESAVVLLVSLHGYIPAACPRFCRSSRSLDRGVTVLGFRVPVMMKQNRSTSACIHALPLPFFHSIQASSPSLGFGMTMLGSRVRSIMQCNNRSTAASVRFSKLAGFVLLPAAAAMIPLSLIAGRRCRTSRSFGSCTLPWALPSSVCVFEGAVALSVALHGYIPTACPNFRRSSRSLDCGVTVLGSRVPCMMKHSTAASVQALPLLFFYSVHASSPSLGFGMTMSGSRVRSIMQCNNRSTVSSVQFPRPVAFSQRVRAPEISWTPSGFCILAATCLLQSQNSQLERAVDLLLVHSTHGLFATYSADPAFRRSCPMPGSVISLRSLAAVARESPGKPSQSRLLGCWTPLAVSLGCVSVRESQFALLNALHENTPAAGSSLPWSSPSPGMIVSGSCVPGRMQHNSSTVTSVQFPRPWAFSQRVRAPEIPCIPIRSVACLSQSQSSPLERALPLLLVHSVLASSPSLGFGTMLGPRVRSIRRAASVRFSKLAVFLPSAQVTFAGFSSVACLSWAPAARIPGTVTPSLAACESPGKPSQCHSRFLSSWTFLGLVRVAGWSSSPSLVRGMTAVGSRLPSILKHDNRSARPLYSFRGLLHFCRESRVVRIPFAFCVGAGSCLSQLQGYQFKRALPSLLGIVHSIHGVPATPGFRASSRLGFGTVLGSRVPGMQCNNCRAAAFAQLPRLTGFLLVPRAAAAMIPSLIAGRRCRTSRSVGSCTLPWALPSRACVFESTVVLSVSLHGYIPAACPRFRRSSRSLDRGVTVFGSRVPGMMKQDCSTAASIQALPLLFFHSSHASSPSLGFGMTMLGSRVRSIMQCNNRSTAASVRFSKLAGFVLLPAAAAMIPPSLIAGRRCRTSRSFGSCTLPWTLPSSVCVFEGAVALSVALHGYIPTACPNFRRSSRSLDCGVTVLGSRVPCMMKHSTAASVQALPLLFFYSVHASSPSLGFGMTMSGSRVRSIMQCNNCSAAASVRFSNLARFVLLSAAAAMIPPRRTSQSRFFGPGTLPSALTPGRVCVFDSTFVLFVLSVALHGYIAAACPQFGPTPAVAGLVLGLRVQGMTQHERSPAASVQISKLAAFVLQPAAAAMIPASLIAGRQCRTSRSFGSWTLPWALPSRVCVFESTVFLSVSLHGYIPAACPRFRRSSRSLSSVPGMMKQNRSTAASIQFPRIAAFSRRIRAPVIDWTCLLWSQNSQLERALPLLHSIYCIASLVGSDRAAPACKLRRQWPQPRPLLVLGARAASLRNQAEATIHELLEGIQALELARATARVSPVTQICSPLAVLVSRRCFHLWDPASRSRLLQFDLAEMQVMQIDPAMRVTKSELAANRRCLTVETAWKEPRDTSGLVLFEGGTRSPPLELERIAGDLARLWPAAAASVPSVEKTLQHGGFVALIQETLSFAESGESVTLAGHSLGANVAQKVAECLDGAGVDVRGIVALDLRTTGRRAAQIPDFHPSLVPALAPRIRLETLQVALESPLVPFPPMPQRQFRLRSEVAQEATVPEMDKLLTDTDHFMLRQSHVWDIAASVYQKVKDSDRRHTNSLNSRACR</sequence>
<protein>
    <submittedName>
        <fullName evidence="1">Uncharacterized protein</fullName>
    </submittedName>
</protein>
<dbReference type="EMBL" id="CAUJNA010000764">
    <property type="protein sequence ID" value="CAJ1380949.1"/>
    <property type="molecule type" value="Genomic_DNA"/>
</dbReference>
<gene>
    <name evidence="1" type="ORF">EVOR1521_LOCUS8764</name>
</gene>